<evidence type="ECO:0000313" key="3">
    <source>
        <dbReference type="EMBL" id="MBM6877292.1"/>
    </source>
</evidence>
<organism evidence="3 4">
    <name type="scientific">Anaerotignum lactatifermentans</name>
    <dbReference type="NCBI Taxonomy" id="160404"/>
    <lineage>
        <taxon>Bacteria</taxon>
        <taxon>Bacillati</taxon>
        <taxon>Bacillota</taxon>
        <taxon>Clostridia</taxon>
        <taxon>Lachnospirales</taxon>
        <taxon>Anaerotignaceae</taxon>
        <taxon>Anaerotignum</taxon>
    </lineage>
</organism>
<accession>A0ABS2G8U6</accession>
<feature type="transmembrane region" description="Helical" evidence="1">
    <location>
        <begin position="32"/>
        <end position="56"/>
    </location>
</feature>
<keyword evidence="1" id="KW-0812">Transmembrane</keyword>
<dbReference type="PANTHER" id="PTHR36834">
    <property type="entry name" value="MEMBRANE PROTEIN-RELATED"/>
    <property type="match status" value="1"/>
</dbReference>
<keyword evidence="4" id="KW-1185">Reference proteome</keyword>
<evidence type="ECO:0000256" key="1">
    <source>
        <dbReference type="SAM" id="Phobius"/>
    </source>
</evidence>
<dbReference type="Proteomes" id="UP000729290">
    <property type="component" value="Unassembled WGS sequence"/>
</dbReference>
<dbReference type="InterPro" id="IPR053150">
    <property type="entry name" value="Teicoplanin_resist-assoc"/>
</dbReference>
<proteinExistence type="predicted"/>
<feature type="transmembrane region" description="Helical" evidence="1">
    <location>
        <begin position="107"/>
        <end position="125"/>
    </location>
</feature>
<dbReference type="PANTHER" id="PTHR36834:SF2">
    <property type="entry name" value="MEMBRANE PROTEIN"/>
    <property type="match status" value="1"/>
</dbReference>
<feature type="transmembrane region" description="Helical" evidence="1">
    <location>
        <begin position="134"/>
        <end position="153"/>
    </location>
</feature>
<feature type="domain" description="VanZ-like" evidence="2">
    <location>
        <begin position="69"/>
        <end position="151"/>
    </location>
</feature>
<reference evidence="3 4" key="1">
    <citation type="journal article" date="2021" name="Sci. Rep.">
        <title>The distribution of antibiotic resistance genes in chicken gut microbiota commensals.</title>
        <authorList>
            <person name="Juricova H."/>
            <person name="Matiasovicova J."/>
            <person name="Kubasova T."/>
            <person name="Cejkova D."/>
            <person name="Rychlik I."/>
        </authorList>
    </citation>
    <scope>NUCLEOTIDE SEQUENCE [LARGE SCALE GENOMIC DNA]</scope>
    <source>
        <strain evidence="3 4">An431b</strain>
    </source>
</reference>
<evidence type="ECO:0000259" key="2">
    <source>
        <dbReference type="Pfam" id="PF04892"/>
    </source>
</evidence>
<keyword evidence="1" id="KW-0472">Membrane</keyword>
<protein>
    <submittedName>
        <fullName evidence="3">VanZ family protein</fullName>
    </submittedName>
</protein>
<gene>
    <name evidence="3" type="ORF">H9X83_03835</name>
</gene>
<keyword evidence="1" id="KW-1133">Transmembrane helix</keyword>
<feature type="transmembrane region" description="Helical" evidence="1">
    <location>
        <begin position="80"/>
        <end position="101"/>
    </location>
</feature>
<sequence>MLSSVILFLAAVPWLWLWQCRGDHQFSPLLYRVGVWVFCFYLIGLAAATGVAALLFQAPVFAPYWNGILLADLFLCPEQYVLNIILFLPLGFLAPLLWASWRQERKVMLLGFGVSALIEILQMFCGRTTDVDDLLMNTMGAVLGYLFFCWVQRETFSYYVKKDGSQGLAMTALRQLRAGEQILL</sequence>
<dbReference type="InterPro" id="IPR006976">
    <property type="entry name" value="VanZ-like"/>
</dbReference>
<evidence type="ECO:0000313" key="4">
    <source>
        <dbReference type="Proteomes" id="UP000729290"/>
    </source>
</evidence>
<dbReference type="Pfam" id="PF04892">
    <property type="entry name" value="VanZ"/>
    <property type="match status" value="1"/>
</dbReference>
<comment type="caution">
    <text evidence="3">The sequence shown here is derived from an EMBL/GenBank/DDBJ whole genome shotgun (WGS) entry which is preliminary data.</text>
</comment>
<dbReference type="EMBL" id="JACSNV010000004">
    <property type="protein sequence ID" value="MBM6877292.1"/>
    <property type="molecule type" value="Genomic_DNA"/>
</dbReference>
<name>A0ABS2G8U6_9FIRM</name>